<sequence>MIHYPTIDFALAVRALKRAVMKEVRKFIEPVVKYLEKLLRRA</sequence>
<name>A0A0F9GZA4_9ZZZZ</name>
<proteinExistence type="predicted"/>
<accession>A0A0F9GZA4</accession>
<gene>
    <name evidence="1" type="ORF">LCGC14_1767300</name>
</gene>
<evidence type="ECO:0000313" key="1">
    <source>
        <dbReference type="EMBL" id="KKM04130.1"/>
    </source>
</evidence>
<organism evidence="1">
    <name type="scientific">marine sediment metagenome</name>
    <dbReference type="NCBI Taxonomy" id="412755"/>
    <lineage>
        <taxon>unclassified sequences</taxon>
        <taxon>metagenomes</taxon>
        <taxon>ecological metagenomes</taxon>
    </lineage>
</organism>
<reference evidence="1" key="1">
    <citation type="journal article" date="2015" name="Nature">
        <title>Complex archaea that bridge the gap between prokaryotes and eukaryotes.</title>
        <authorList>
            <person name="Spang A."/>
            <person name="Saw J.H."/>
            <person name="Jorgensen S.L."/>
            <person name="Zaremba-Niedzwiedzka K."/>
            <person name="Martijn J."/>
            <person name="Lind A.E."/>
            <person name="van Eijk R."/>
            <person name="Schleper C."/>
            <person name="Guy L."/>
            <person name="Ettema T.J."/>
        </authorList>
    </citation>
    <scope>NUCLEOTIDE SEQUENCE</scope>
</reference>
<comment type="caution">
    <text evidence="1">The sequence shown here is derived from an EMBL/GenBank/DDBJ whole genome shotgun (WGS) entry which is preliminary data.</text>
</comment>
<dbReference type="EMBL" id="LAZR01016524">
    <property type="protein sequence ID" value="KKM04130.1"/>
    <property type="molecule type" value="Genomic_DNA"/>
</dbReference>
<protein>
    <submittedName>
        <fullName evidence="1">Uncharacterized protein</fullName>
    </submittedName>
</protein>
<dbReference type="AlphaFoldDB" id="A0A0F9GZA4"/>